<dbReference type="Pfam" id="PF00578">
    <property type="entry name" value="AhpC-TSA"/>
    <property type="match status" value="1"/>
</dbReference>
<keyword evidence="2" id="KW-0575">Peroxidase</keyword>
<dbReference type="PROSITE" id="PS51352">
    <property type="entry name" value="THIOREDOXIN_2"/>
    <property type="match status" value="1"/>
</dbReference>
<dbReference type="InterPro" id="IPR000866">
    <property type="entry name" value="AhpC/TSA"/>
</dbReference>
<reference evidence="2 3" key="1">
    <citation type="journal article" date="2013" name="Genome Biol. Evol.">
        <title>Genomic Diversity of "Deep Ecotype" Alteromonas macleodii Isolates: Evidence for Pan-Mediterranean Clonal Frames.</title>
        <authorList>
            <person name="Lopez-Perez M."/>
            <person name="Gonzaga A."/>
            <person name="Rodriguez-Valera F."/>
        </authorList>
    </citation>
    <scope>NUCLEOTIDE SEQUENCE [LARGE SCALE GENOMIC DNA]</scope>
    <source>
        <strain evidence="3">'English Channel 615'</strain>
    </source>
</reference>
<name>S5AKH5_9ALTE</name>
<sequence>MLRSLYVYTKNAPAATFPEVSVTLSTGETVSLTNKEEGCDWKMVVVFRGKHCPICTKYLNKLEDFTGRLREMNIDVVAVSGDSKAQLDEHLDELSINFPIACGLSQSDMEKLGLYISEPRSEKETDHNFAEPALFVLNSDNEIHIAEIANAPFVRPDLEQLVSGLEFIRNPDNNYPIRGTLKS</sequence>
<evidence type="ECO:0000313" key="3">
    <source>
        <dbReference type="Proteomes" id="UP000014909"/>
    </source>
</evidence>
<dbReference type="EMBL" id="CP004846">
    <property type="protein sequence ID" value="AGP77108.1"/>
    <property type="molecule type" value="Genomic_DNA"/>
</dbReference>
<organism evidence="2 3">
    <name type="scientific">Alteromonas mediterranea 615</name>
    <dbReference type="NCBI Taxonomy" id="1300253"/>
    <lineage>
        <taxon>Bacteria</taxon>
        <taxon>Pseudomonadati</taxon>
        <taxon>Pseudomonadota</taxon>
        <taxon>Gammaproteobacteria</taxon>
        <taxon>Alteromonadales</taxon>
        <taxon>Alteromonadaceae</taxon>
        <taxon>Alteromonas/Salinimonas group</taxon>
        <taxon>Alteromonas</taxon>
    </lineage>
</organism>
<protein>
    <submittedName>
        <fullName evidence="2">Thioredoxin peroxidase</fullName>
    </submittedName>
</protein>
<feature type="domain" description="Thioredoxin" evidence="1">
    <location>
        <begin position="11"/>
        <end position="170"/>
    </location>
</feature>
<evidence type="ECO:0000313" key="2">
    <source>
        <dbReference type="EMBL" id="AGP77108.1"/>
    </source>
</evidence>
<evidence type="ECO:0000259" key="1">
    <source>
        <dbReference type="PROSITE" id="PS51352"/>
    </source>
</evidence>
<dbReference type="SUPFAM" id="SSF52833">
    <property type="entry name" value="Thioredoxin-like"/>
    <property type="match status" value="1"/>
</dbReference>
<dbReference type="Gene3D" id="3.40.30.10">
    <property type="entry name" value="Glutaredoxin"/>
    <property type="match status" value="1"/>
</dbReference>
<gene>
    <name evidence="2" type="ORF">I633_04300</name>
</gene>
<dbReference type="KEGG" id="amh:I633_04300"/>
<proteinExistence type="predicted"/>
<dbReference type="InterPro" id="IPR036249">
    <property type="entry name" value="Thioredoxin-like_sf"/>
</dbReference>
<dbReference type="GO" id="GO:0004601">
    <property type="term" value="F:peroxidase activity"/>
    <property type="evidence" value="ECO:0007669"/>
    <property type="project" value="UniProtKB-KW"/>
</dbReference>
<accession>S5AKH5</accession>
<dbReference type="PATRIC" id="fig|1300253.3.peg.888"/>
<dbReference type="AlphaFoldDB" id="S5AKH5"/>
<dbReference type="InterPro" id="IPR013766">
    <property type="entry name" value="Thioredoxin_domain"/>
</dbReference>
<dbReference type="Proteomes" id="UP000014909">
    <property type="component" value="Chromosome"/>
</dbReference>
<dbReference type="BioCyc" id="AMAC1300253:G12YX-685-MONOMER"/>
<keyword evidence="2" id="KW-0560">Oxidoreductase</keyword>
<dbReference type="HOGENOM" id="CLU_132019_0_0_6"/>